<keyword evidence="1" id="KW-1133">Transmembrane helix</keyword>
<dbReference type="AlphaFoldDB" id="A0A0F9G3T0"/>
<evidence type="ECO:0000256" key="1">
    <source>
        <dbReference type="SAM" id="Phobius"/>
    </source>
</evidence>
<keyword evidence="1" id="KW-0812">Transmembrane</keyword>
<feature type="transmembrane region" description="Helical" evidence="1">
    <location>
        <begin position="156"/>
        <end position="181"/>
    </location>
</feature>
<dbReference type="EMBL" id="LAZR01019205">
    <property type="protein sequence ID" value="KKL93374.1"/>
    <property type="molecule type" value="Genomic_DNA"/>
</dbReference>
<accession>A0A0F9G3T0</accession>
<sequence>MRGDHSGPSAVGGGRTPFVATCRPAAGGVESGADGIGKGFRMEFNDQLEVVVRLLAKVFTGGEGRYDSEKVMEATGISRQQWHPIRTVLEDLGGITHVTKSRGGDFFTLASHLLVIVEGMDQQAAVALSPDVAGALKAKLRTRPVIGRIIGLGEGLGPVVGLIGGIVGIVGGILGLVAFFAS</sequence>
<evidence type="ECO:0000313" key="2">
    <source>
        <dbReference type="EMBL" id="KKL93374.1"/>
    </source>
</evidence>
<proteinExistence type="predicted"/>
<keyword evidence="1" id="KW-0472">Membrane</keyword>
<reference evidence="2" key="1">
    <citation type="journal article" date="2015" name="Nature">
        <title>Complex archaea that bridge the gap between prokaryotes and eukaryotes.</title>
        <authorList>
            <person name="Spang A."/>
            <person name="Saw J.H."/>
            <person name="Jorgensen S.L."/>
            <person name="Zaremba-Niedzwiedzka K."/>
            <person name="Martijn J."/>
            <person name="Lind A.E."/>
            <person name="van Eijk R."/>
            <person name="Schleper C."/>
            <person name="Guy L."/>
            <person name="Ettema T.J."/>
        </authorList>
    </citation>
    <scope>NUCLEOTIDE SEQUENCE</scope>
</reference>
<protein>
    <submittedName>
        <fullName evidence="2">Uncharacterized protein</fullName>
    </submittedName>
</protein>
<name>A0A0F9G3T0_9ZZZZ</name>
<organism evidence="2">
    <name type="scientific">marine sediment metagenome</name>
    <dbReference type="NCBI Taxonomy" id="412755"/>
    <lineage>
        <taxon>unclassified sequences</taxon>
        <taxon>metagenomes</taxon>
        <taxon>ecological metagenomes</taxon>
    </lineage>
</organism>
<comment type="caution">
    <text evidence="2">The sequence shown here is derived from an EMBL/GenBank/DDBJ whole genome shotgun (WGS) entry which is preliminary data.</text>
</comment>
<gene>
    <name evidence="2" type="ORF">LCGC14_1875320</name>
</gene>